<organism evidence="1 2">
    <name type="scientific">Stylonychia lemnae</name>
    <name type="common">Ciliate</name>
    <dbReference type="NCBI Taxonomy" id="5949"/>
    <lineage>
        <taxon>Eukaryota</taxon>
        <taxon>Sar</taxon>
        <taxon>Alveolata</taxon>
        <taxon>Ciliophora</taxon>
        <taxon>Intramacronucleata</taxon>
        <taxon>Spirotrichea</taxon>
        <taxon>Stichotrichia</taxon>
        <taxon>Sporadotrichida</taxon>
        <taxon>Oxytrichidae</taxon>
        <taxon>Stylonychinae</taxon>
        <taxon>Stylonychia</taxon>
    </lineage>
</organism>
<protein>
    <submittedName>
        <fullName evidence="1">Uncharacterized protein</fullName>
    </submittedName>
</protein>
<proteinExistence type="predicted"/>
<keyword evidence="2" id="KW-1185">Reference proteome</keyword>
<dbReference type="EMBL" id="CCKQ01003150">
    <property type="protein sequence ID" value="CDW74260.1"/>
    <property type="molecule type" value="Genomic_DNA"/>
</dbReference>
<name>A0A077ZWE1_STYLE</name>
<reference evidence="1 2" key="1">
    <citation type="submission" date="2014-06" db="EMBL/GenBank/DDBJ databases">
        <authorList>
            <person name="Swart Estienne"/>
        </authorList>
    </citation>
    <scope>NUCLEOTIDE SEQUENCE [LARGE SCALE GENOMIC DNA]</scope>
    <source>
        <strain evidence="1 2">130c</strain>
    </source>
</reference>
<dbReference type="AlphaFoldDB" id="A0A077ZWE1"/>
<dbReference type="OrthoDB" id="10563010at2759"/>
<accession>A0A077ZWE1</accession>
<evidence type="ECO:0000313" key="2">
    <source>
        <dbReference type="Proteomes" id="UP000039865"/>
    </source>
</evidence>
<sequence>MESFDPILDTSIPTKRLYPLRQQQSESVPLIKSINTEGIRKRLKRGVQNNDDPDMQITHSNLKRQASEPLQKFTRQTIPIQYEIKLKRINIPKDTSGLFKQFLPRLRGAQIEGFEGPKKLNIKLNKKREEHGLPPIDLEQQSQEDLNLRLKDQEELFIQLLNLNLDESLKIQRHQYETRQIRLKNIKTAQFIIPSKEAMVEQISLSDSLPFLDQSQGNRRDQYLKQMQEQAKAQIEFYYQELQNNDRTIPSVHLSQETAENLGNTPTANGFDQDLFNKALKELSQVNGETIDYQNLSILLYITQYAISDLKNSKSKKLDNIKNMKINPYELKERLKKMIV</sequence>
<dbReference type="InParanoid" id="A0A077ZWE1"/>
<gene>
    <name evidence="1" type="primary">Contig4752.g5075</name>
    <name evidence="1" type="ORF">STYLEM_3254</name>
</gene>
<evidence type="ECO:0000313" key="1">
    <source>
        <dbReference type="EMBL" id="CDW74260.1"/>
    </source>
</evidence>
<dbReference type="Proteomes" id="UP000039865">
    <property type="component" value="Unassembled WGS sequence"/>
</dbReference>